<dbReference type="InterPro" id="IPR001296">
    <property type="entry name" value="Glyco_trans_1"/>
</dbReference>
<feature type="domain" description="Glycosyl transferase family 1" evidence="1">
    <location>
        <begin position="182"/>
        <end position="336"/>
    </location>
</feature>
<dbReference type="EMBL" id="RAPO01000001">
    <property type="protein sequence ID" value="RKD98056.1"/>
    <property type="molecule type" value="Genomic_DNA"/>
</dbReference>
<organism evidence="3 4">
    <name type="scientific">Halopiger aswanensis</name>
    <dbReference type="NCBI Taxonomy" id="148449"/>
    <lineage>
        <taxon>Archaea</taxon>
        <taxon>Methanobacteriati</taxon>
        <taxon>Methanobacteriota</taxon>
        <taxon>Stenosarchaea group</taxon>
        <taxon>Halobacteria</taxon>
        <taxon>Halobacteriales</taxon>
        <taxon>Natrialbaceae</taxon>
        <taxon>Halopiger</taxon>
    </lineage>
</organism>
<keyword evidence="3" id="KW-0808">Transferase</keyword>
<proteinExistence type="predicted"/>
<dbReference type="InterPro" id="IPR028098">
    <property type="entry name" value="Glyco_trans_4-like_N"/>
</dbReference>
<reference evidence="3 4" key="1">
    <citation type="submission" date="2018-09" db="EMBL/GenBank/DDBJ databases">
        <title>Genomic Encyclopedia of Archaeal and Bacterial Type Strains, Phase II (KMG-II): from individual species to whole genera.</title>
        <authorList>
            <person name="Goeker M."/>
        </authorList>
    </citation>
    <scope>NUCLEOTIDE SEQUENCE [LARGE SCALE GENOMIC DNA]</scope>
    <source>
        <strain evidence="3 4">DSM 13151</strain>
    </source>
</reference>
<protein>
    <submittedName>
        <fullName evidence="3">Glycosyltransferase involved in cell wall biosynthesis</fullName>
    </submittedName>
</protein>
<evidence type="ECO:0000313" key="3">
    <source>
        <dbReference type="EMBL" id="RKD98056.1"/>
    </source>
</evidence>
<dbReference type="GO" id="GO:0016757">
    <property type="term" value="F:glycosyltransferase activity"/>
    <property type="evidence" value="ECO:0007669"/>
    <property type="project" value="InterPro"/>
</dbReference>
<feature type="domain" description="Glycosyltransferase subfamily 4-like N-terminal" evidence="2">
    <location>
        <begin position="16"/>
        <end position="163"/>
    </location>
</feature>
<dbReference type="RefSeq" id="WP_120243520.1">
    <property type="nucleotide sequence ID" value="NZ_RAPO01000001.1"/>
</dbReference>
<name>A0A419WRL5_9EURY</name>
<dbReference type="Proteomes" id="UP000283805">
    <property type="component" value="Unassembled WGS sequence"/>
</dbReference>
<dbReference type="Pfam" id="PF00534">
    <property type="entry name" value="Glycos_transf_1"/>
    <property type="match status" value="1"/>
</dbReference>
<evidence type="ECO:0000259" key="2">
    <source>
        <dbReference type="Pfam" id="PF13579"/>
    </source>
</evidence>
<evidence type="ECO:0000259" key="1">
    <source>
        <dbReference type="Pfam" id="PF00534"/>
    </source>
</evidence>
<sequence length="368" mass="42430">MRFCAVLRKYPKDVPGGAEYQSYLISRELAKRGHETHYVAYQSDRVETIEDEGITVHRLNATKTQALEALKDIRADIYYFRLALDLPLLWRAKRQLDSTFVYNISRDIQCQPLFSGGLHQPSKGLLQNLVSMGRYAIYRYLLRVPDVIFTQTRQQQALLEENHDLQSTLIGNGHPVPDPDFKKETPPVVLWLSSLKRVKNPETFIRLFEATEDLSCQFWIVGRPVNEEVHEYVQQKADQHEKLEYLGGCGVQESNEYFKKASVYVHTGGSEGFPNTFIQSWLHRTPVVSFSTDPDSAIKNNTIGVRCKSIKEAKETITQMIEDPEYCGQISMNAREYGINNHSIEKITDRIERRLETLIEETHNTETE</sequence>
<evidence type="ECO:0000313" key="4">
    <source>
        <dbReference type="Proteomes" id="UP000283805"/>
    </source>
</evidence>
<dbReference type="Pfam" id="PF13579">
    <property type="entry name" value="Glyco_trans_4_4"/>
    <property type="match status" value="1"/>
</dbReference>
<gene>
    <name evidence="3" type="ORF">ATJ93_1057</name>
</gene>
<comment type="caution">
    <text evidence="3">The sequence shown here is derived from an EMBL/GenBank/DDBJ whole genome shotgun (WGS) entry which is preliminary data.</text>
</comment>
<dbReference type="Gene3D" id="3.40.50.2000">
    <property type="entry name" value="Glycogen Phosphorylase B"/>
    <property type="match status" value="2"/>
</dbReference>
<dbReference type="CDD" id="cd03801">
    <property type="entry name" value="GT4_PimA-like"/>
    <property type="match status" value="1"/>
</dbReference>
<accession>A0A419WRL5</accession>
<dbReference type="AlphaFoldDB" id="A0A419WRL5"/>
<dbReference type="SUPFAM" id="SSF53756">
    <property type="entry name" value="UDP-Glycosyltransferase/glycogen phosphorylase"/>
    <property type="match status" value="1"/>
</dbReference>
<dbReference type="PANTHER" id="PTHR12526:SF630">
    <property type="entry name" value="GLYCOSYLTRANSFERASE"/>
    <property type="match status" value="1"/>
</dbReference>
<keyword evidence="4" id="KW-1185">Reference proteome</keyword>
<dbReference type="PANTHER" id="PTHR12526">
    <property type="entry name" value="GLYCOSYLTRANSFERASE"/>
    <property type="match status" value="1"/>
</dbReference>